<keyword evidence="2 4" id="KW-0378">Hydrolase</keyword>
<dbReference type="PRINTS" id="PR00111">
    <property type="entry name" value="ABHYDROLASE"/>
</dbReference>
<dbReference type="InterPro" id="IPR000073">
    <property type="entry name" value="AB_hydrolase_1"/>
</dbReference>
<reference evidence="4" key="3">
    <citation type="submission" date="2025-04" db="UniProtKB">
        <authorList>
            <consortium name="RefSeq"/>
        </authorList>
    </citation>
    <scope>IDENTIFICATION</scope>
    <source>
        <strain evidence="4">CBS 304.34</strain>
    </source>
</reference>
<evidence type="ECO:0000313" key="2">
    <source>
        <dbReference type="EMBL" id="KAF2805440.1"/>
    </source>
</evidence>
<gene>
    <name evidence="2 4" type="ORF">BDZ99DRAFT_511005</name>
</gene>
<dbReference type="InterPro" id="IPR029058">
    <property type="entry name" value="AB_hydrolase_fold"/>
</dbReference>
<accession>A0A6A6Y9R8</accession>
<protein>
    <submittedName>
        <fullName evidence="2 4">Alpha/beta hydrolase fold protein</fullName>
    </submittedName>
</protein>
<dbReference type="PRINTS" id="PR00412">
    <property type="entry name" value="EPOXHYDRLASE"/>
</dbReference>
<dbReference type="GO" id="GO:0016787">
    <property type="term" value="F:hydrolase activity"/>
    <property type="evidence" value="ECO:0007669"/>
    <property type="project" value="UniProtKB-KW"/>
</dbReference>
<feature type="domain" description="AB hydrolase-1" evidence="1">
    <location>
        <begin position="28"/>
        <end position="264"/>
    </location>
</feature>
<dbReference type="PANTHER" id="PTHR43798:SF33">
    <property type="entry name" value="HYDROLASE, PUTATIVE (AFU_ORTHOLOGUE AFUA_2G14860)-RELATED"/>
    <property type="match status" value="1"/>
</dbReference>
<evidence type="ECO:0000313" key="3">
    <source>
        <dbReference type="Proteomes" id="UP000504636"/>
    </source>
</evidence>
<name>A0A6A6Y9R8_9PEZI</name>
<sequence length="281" mass="31308">MSLNPLATQHILINSTRIAYGVYGTGEPVVLIHGTPSSSLIFRNILPHLLAANYRVHLFDLLGYGLSERPWDPSIDTSISAQVPILEGLLAHWGLSSAHIVAHDIGGGIAQRFAIFSPDRVRSLTLIDVVSFDSYPSARTKTQMANGLKAPTEEHDAHFREWLLSTVYAPEKLTGEVLETYMAYISGPVGQGSFFQHQMRQYDPKHTMEIAERVGELGVLPVKLIWGKDDAWQVVDWARKLNRAILRSELDVVEDCGHFSLDDQPERVAGILVEFLGRQTK</sequence>
<dbReference type="SUPFAM" id="SSF53474">
    <property type="entry name" value="alpha/beta-Hydrolases"/>
    <property type="match status" value="1"/>
</dbReference>
<reference evidence="2 4" key="1">
    <citation type="journal article" date="2020" name="Stud. Mycol.">
        <title>101 Dothideomycetes genomes: a test case for predicting lifestyles and emergence of pathogens.</title>
        <authorList>
            <person name="Haridas S."/>
            <person name="Albert R."/>
            <person name="Binder M."/>
            <person name="Bloem J."/>
            <person name="Labutti K."/>
            <person name="Salamov A."/>
            <person name="Andreopoulos B."/>
            <person name="Baker S."/>
            <person name="Barry K."/>
            <person name="Bills G."/>
            <person name="Bluhm B."/>
            <person name="Cannon C."/>
            <person name="Castanera R."/>
            <person name="Culley D."/>
            <person name="Daum C."/>
            <person name="Ezra D."/>
            <person name="Gonzalez J."/>
            <person name="Henrissat B."/>
            <person name="Kuo A."/>
            <person name="Liang C."/>
            <person name="Lipzen A."/>
            <person name="Lutzoni F."/>
            <person name="Magnuson J."/>
            <person name="Mondo S."/>
            <person name="Nolan M."/>
            <person name="Ohm R."/>
            <person name="Pangilinan J."/>
            <person name="Park H.-J."/>
            <person name="Ramirez L."/>
            <person name="Alfaro M."/>
            <person name="Sun H."/>
            <person name="Tritt A."/>
            <person name="Yoshinaga Y."/>
            <person name="Zwiers L.-H."/>
            <person name="Turgeon B."/>
            <person name="Goodwin S."/>
            <person name="Spatafora J."/>
            <person name="Crous P."/>
            <person name="Grigoriev I."/>
        </authorList>
    </citation>
    <scope>NUCLEOTIDE SEQUENCE</scope>
    <source>
        <strain evidence="2 4">CBS 304.34</strain>
    </source>
</reference>
<keyword evidence="3" id="KW-1185">Reference proteome</keyword>
<dbReference type="GeneID" id="54465408"/>
<dbReference type="Proteomes" id="UP000504636">
    <property type="component" value="Unplaced"/>
</dbReference>
<dbReference type="InterPro" id="IPR050266">
    <property type="entry name" value="AB_hydrolase_sf"/>
</dbReference>
<dbReference type="Pfam" id="PF00561">
    <property type="entry name" value="Abhydrolase_1"/>
    <property type="match status" value="1"/>
</dbReference>
<dbReference type="EMBL" id="MU003709">
    <property type="protein sequence ID" value="KAF2805440.1"/>
    <property type="molecule type" value="Genomic_DNA"/>
</dbReference>
<evidence type="ECO:0000259" key="1">
    <source>
        <dbReference type="Pfam" id="PF00561"/>
    </source>
</evidence>
<dbReference type="PANTHER" id="PTHR43798">
    <property type="entry name" value="MONOACYLGLYCEROL LIPASE"/>
    <property type="match status" value="1"/>
</dbReference>
<reference evidence="4" key="2">
    <citation type="submission" date="2020-04" db="EMBL/GenBank/DDBJ databases">
        <authorList>
            <consortium name="NCBI Genome Project"/>
        </authorList>
    </citation>
    <scope>NUCLEOTIDE SEQUENCE</scope>
    <source>
        <strain evidence="4">CBS 304.34</strain>
    </source>
</reference>
<dbReference type="OrthoDB" id="6431331at2759"/>
<dbReference type="GO" id="GO:0016020">
    <property type="term" value="C:membrane"/>
    <property type="evidence" value="ECO:0007669"/>
    <property type="project" value="TreeGrafter"/>
</dbReference>
<dbReference type="Gene3D" id="3.40.50.1820">
    <property type="entry name" value="alpha/beta hydrolase"/>
    <property type="match status" value="1"/>
</dbReference>
<dbReference type="InterPro" id="IPR000639">
    <property type="entry name" value="Epox_hydrolase-like"/>
</dbReference>
<proteinExistence type="predicted"/>
<dbReference type="AlphaFoldDB" id="A0A6A6Y9R8"/>
<evidence type="ECO:0000313" key="4">
    <source>
        <dbReference type="RefSeq" id="XP_033572404.1"/>
    </source>
</evidence>
<organism evidence="2">
    <name type="scientific">Mytilinidion resinicola</name>
    <dbReference type="NCBI Taxonomy" id="574789"/>
    <lineage>
        <taxon>Eukaryota</taxon>
        <taxon>Fungi</taxon>
        <taxon>Dikarya</taxon>
        <taxon>Ascomycota</taxon>
        <taxon>Pezizomycotina</taxon>
        <taxon>Dothideomycetes</taxon>
        <taxon>Pleosporomycetidae</taxon>
        <taxon>Mytilinidiales</taxon>
        <taxon>Mytilinidiaceae</taxon>
        <taxon>Mytilinidion</taxon>
    </lineage>
</organism>
<dbReference type="RefSeq" id="XP_033572404.1">
    <property type="nucleotide sequence ID" value="XM_033724515.1"/>
</dbReference>